<evidence type="ECO:0000313" key="2">
    <source>
        <dbReference type="Proteomes" id="UP001234297"/>
    </source>
</evidence>
<reference evidence="1 2" key="1">
    <citation type="journal article" date="2022" name="Hortic Res">
        <title>A haplotype resolved chromosomal level avocado genome allows analysis of novel avocado genes.</title>
        <authorList>
            <person name="Nath O."/>
            <person name="Fletcher S.J."/>
            <person name="Hayward A."/>
            <person name="Shaw L.M."/>
            <person name="Masouleh A.K."/>
            <person name="Furtado A."/>
            <person name="Henry R.J."/>
            <person name="Mitter N."/>
        </authorList>
    </citation>
    <scope>NUCLEOTIDE SEQUENCE [LARGE SCALE GENOMIC DNA]</scope>
    <source>
        <strain evidence="2">cv. Hass</strain>
    </source>
</reference>
<gene>
    <name evidence="1" type="ORF">MRB53_033301</name>
</gene>
<proteinExistence type="predicted"/>
<name>A0ACC2KV83_PERAE</name>
<accession>A0ACC2KV83</accession>
<dbReference type="Proteomes" id="UP001234297">
    <property type="component" value="Chromosome 11"/>
</dbReference>
<comment type="caution">
    <text evidence="1">The sequence shown here is derived from an EMBL/GenBank/DDBJ whole genome shotgun (WGS) entry which is preliminary data.</text>
</comment>
<dbReference type="EMBL" id="CM056819">
    <property type="protein sequence ID" value="KAJ8624771.1"/>
    <property type="molecule type" value="Genomic_DNA"/>
</dbReference>
<organism evidence="1 2">
    <name type="scientific">Persea americana</name>
    <name type="common">Avocado</name>
    <dbReference type="NCBI Taxonomy" id="3435"/>
    <lineage>
        <taxon>Eukaryota</taxon>
        <taxon>Viridiplantae</taxon>
        <taxon>Streptophyta</taxon>
        <taxon>Embryophyta</taxon>
        <taxon>Tracheophyta</taxon>
        <taxon>Spermatophyta</taxon>
        <taxon>Magnoliopsida</taxon>
        <taxon>Magnoliidae</taxon>
        <taxon>Laurales</taxon>
        <taxon>Lauraceae</taxon>
        <taxon>Persea</taxon>
    </lineage>
</organism>
<protein>
    <submittedName>
        <fullName evidence="1">Uncharacterized protein</fullName>
    </submittedName>
</protein>
<evidence type="ECO:0000313" key="1">
    <source>
        <dbReference type="EMBL" id="KAJ8624771.1"/>
    </source>
</evidence>
<keyword evidence="2" id="KW-1185">Reference proteome</keyword>
<sequence length="148" mass="16678">MSHHIEAAEYIVGDGDGWTQAVNYQRWSEQHTFYAGDVLVFIYVPGQHNTYEVNEDTYRTCNTSQGVVATYYSGHDQVTLNETGDHWFLCNIQDHCKGGMKFGVKVEAIMNTSQTSGSMGFTPTSIGGWGWVWTFDLVPLVGLFMLNY</sequence>